<feature type="chain" id="PRO_5008898985" description="Receptor ligand binding region domain-containing protein" evidence="1">
    <location>
        <begin position="23"/>
        <end position="124"/>
    </location>
</feature>
<reference evidence="2 3" key="1">
    <citation type="journal article" date="2016" name="Nat. Commun.">
        <title>Extremotolerant tardigrade genome and improved radiotolerance of human cultured cells by tardigrade-unique protein.</title>
        <authorList>
            <person name="Hashimoto T."/>
            <person name="Horikawa D.D."/>
            <person name="Saito Y."/>
            <person name="Kuwahara H."/>
            <person name="Kozuka-Hata H."/>
            <person name="Shin-I T."/>
            <person name="Minakuchi Y."/>
            <person name="Ohishi K."/>
            <person name="Motoyama A."/>
            <person name="Aizu T."/>
            <person name="Enomoto A."/>
            <person name="Kondo K."/>
            <person name="Tanaka S."/>
            <person name="Hara Y."/>
            <person name="Koshikawa S."/>
            <person name="Sagara H."/>
            <person name="Miura T."/>
            <person name="Yokobori S."/>
            <person name="Miyagawa K."/>
            <person name="Suzuki Y."/>
            <person name="Kubo T."/>
            <person name="Oyama M."/>
            <person name="Kohara Y."/>
            <person name="Fujiyama A."/>
            <person name="Arakawa K."/>
            <person name="Katayama T."/>
            <person name="Toyoda A."/>
            <person name="Kunieda T."/>
        </authorList>
    </citation>
    <scope>NUCLEOTIDE SEQUENCE [LARGE SCALE GENOMIC DNA]</scope>
    <source>
        <strain evidence="2 3">YOKOZUNA-1</strain>
    </source>
</reference>
<keyword evidence="3" id="KW-1185">Reference proteome</keyword>
<proteinExistence type="predicted"/>
<accession>A0A1D1VYL1</accession>
<evidence type="ECO:0000313" key="3">
    <source>
        <dbReference type="Proteomes" id="UP000186922"/>
    </source>
</evidence>
<name>A0A1D1VYL1_RAMVA</name>
<dbReference type="Gene3D" id="3.40.50.2300">
    <property type="match status" value="1"/>
</dbReference>
<gene>
    <name evidence="2" type="primary">RvY_16208-1</name>
    <name evidence="2" type="synonym">RvY_16208.1</name>
    <name evidence="2" type="ORF">RvY_16208</name>
</gene>
<sequence>MKLSWFSDQALLTISLFTFASAQGQLRPLQVELILPTTKHPKYPANICEVGPAIKLAVEHVNAQYPKELDLTFKYLEQSEVQSCEDLTSEMGDMLARYYYSPRRERKIAVFGPFDGYNSLAILG</sequence>
<evidence type="ECO:0000256" key="1">
    <source>
        <dbReference type="SAM" id="SignalP"/>
    </source>
</evidence>
<keyword evidence="1" id="KW-0732">Signal</keyword>
<dbReference type="EMBL" id="BDGG01000013">
    <property type="protein sequence ID" value="GAV06181.1"/>
    <property type="molecule type" value="Genomic_DNA"/>
</dbReference>
<dbReference type="Proteomes" id="UP000186922">
    <property type="component" value="Unassembled WGS sequence"/>
</dbReference>
<evidence type="ECO:0008006" key="4">
    <source>
        <dbReference type="Google" id="ProtNLM"/>
    </source>
</evidence>
<protein>
    <recommendedName>
        <fullName evidence="4">Receptor ligand binding region domain-containing protein</fullName>
    </recommendedName>
</protein>
<feature type="signal peptide" evidence="1">
    <location>
        <begin position="1"/>
        <end position="22"/>
    </location>
</feature>
<organism evidence="2 3">
    <name type="scientific">Ramazzottius varieornatus</name>
    <name type="common">Water bear</name>
    <name type="synonym">Tardigrade</name>
    <dbReference type="NCBI Taxonomy" id="947166"/>
    <lineage>
        <taxon>Eukaryota</taxon>
        <taxon>Metazoa</taxon>
        <taxon>Ecdysozoa</taxon>
        <taxon>Tardigrada</taxon>
        <taxon>Eutardigrada</taxon>
        <taxon>Parachela</taxon>
        <taxon>Hypsibioidea</taxon>
        <taxon>Ramazzottiidae</taxon>
        <taxon>Ramazzottius</taxon>
    </lineage>
</organism>
<dbReference type="AlphaFoldDB" id="A0A1D1VYL1"/>
<comment type="caution">
    <text evidence="2">The sequence shown here is derived from an EMBL/GenBank/DDBJ whole genome shotgun (WGS) entry which is preliminary data.</text>
</comment>
<evidence type="ECO:0000313" key="2">
    <source>
        <dbReference type="EMBL" id="GAV06181.1"/>
    </source>
</evidence>